<dbReference type="EMBL" id="CP011509">
    <property type="protein sequence ID" value="AKJ03016.1"/>
    <property type="molecule type" value="Genomic_DNA"/>
</dbReference>
<dbReference type="Proteomes" id="UP000035579">
    <property type="component" value="Chromosome"/>
</dbReference>
<accession>A0AAC8TFX2</accession>
<proteinExistence type="predicted"/>
<protein>
    <submittedName>
        <fullName evidence="1">Uncharacterized protein</fullName>
    </submittedName>
</protein>
<evidence type="ECO:0000313" key="1">
    <source>
        <dbReference type="EMBL" id="AKJ03016.1"/>
    </source>
</evidence>
<reference evidence="1 2" key="1">
    <citation type="submission" date="2015-05" db="EMBL/GenBank/DDBJ databases">
        <title>Genome assembly of Archangium gephyra DSM 2261.</title>
        <authorList>
            <person name="Sharma G."/>
            <person name="Subramanian S."/>
        </authorList>
    </citation>
    <scope>NUCLEOTIDE SEQUENCE [LARGE SCALE GENOMIC DNA]</scope>
    <source>
        <strain evidence="1 2">DSM 2261</strain>
    </source>
</reference>
<evidence type="ECO:0000313" key="2">
    <source>
        <dbReference type="Proteomes" id="UP000035579"/>
    </source>
</evidence>
<name>A0AAC8TFX2_9BACT</name>
<organism evidence="1 2">
    <name type="scientific">Archangium gephyra</name>
    <dbReference type="NCBI Taxonomy" id="48"/>
    <lineage>
        <taxon>Bacteria</taxon>
        <taxon>Pseudomonadati</taxon>
        <taxon>Myxococcota</taxon>
        <taxon>Myxococcia</taxon>
        <taxon>Myxococcales</taxon>
        <taxon>Cystobacterineae</taxon>
        <taxon>Archangiaceae</taxon>
        <taxon>Archangium</taxon>
    </lineage>
</organism>
<dbReference type="AlphaFoldDB" id="A0AAC8TFX2"/>
<gene>
    <name evidence="1" type="ORF">AA314_04642</name>
</gene>
<dbReference type="KEGG" id="age:AA314_04642"/>
<sequence>MDCDKGKPRACSKSGWIAQGAAKFMGPGVRARGKPVHSG</sequence>